<dbReference type="Proteomes" id="UP000004925">
    <property type="component" value="Unassembled WGS sequence"/>
</dbReference>
<keyword evidence="1" id="KW-1133">Transmembrane helix</keyword>
<evidence type="ECO:0000313" key="3">
    <source>
        <dbReference type="Proteomes" id="UP000004925"/>
    </source>
</evidence>
<keyword evidence="1" id="KW-0472">Membrane</keyword>
<gene>
    <name evidence="2" type="ORF">FSCG_01296</name>
</gene>
<name>A0A0M1VV78_FUSVC</name>
<dbReference type="HOGENOM" id="CLU_1649665_0_0_0"/>
<sequence length="169" mass="20393">MTVWLENMDNILVFIWWIILFILIFPLLMLIFYTSMLWIKRIKGIPGYILVSSKKSNEKKRIKIFIVLVLLHSVIAYFLFLNPFIISIRREYLTKTFKNWEIIKSNLLEDKNFVVIGKKDDFITFFEVEEKGDTLIINKKTLLAVQPQYIIDRKYKTFKNIEVIYREEI</sequence>
<evidence type="ECO:0000313" key="2">
    <source>
        <dbReference type="EMBL" id="EEO40583.1"/>
    </source>
</evidence>
<feature type="transmembrane region" description="Helical" evidence="1">
    <location>
        <begin position="64"/>
        <end position="86"/>
    </location>
</feature>
<accession>A0A0M1VV78</accession>
<protein>
    <submittedName>
        <fullName evidence="2">Uncharacterized protein</fullName>
    </submittedName>
</protein>
<dbReference type="AlphaFoldDB" id="A0A0M1VV78"/>
<dbReference type="RefSeq" id="WP_008803183.1">
    <property type="nucleotide sequence ID" value="NZ_KQ235737.1"/>
</dbReference>
<reference evidence="2 3" key="1">
    <citation type="submission" date="2011-10" db="EMBL/GenBank/DDBJ databases">
        <title>The Genome Sequence of Fusobacterium sp. 4_1_13.</title>
        <authorList>
            <consortium name="The Broad Institute Genome Sequencing Platform"/>
            <person name="Earl A."/>
            <person name="Ward D."/>
            <person name="Feldgarden M."/>
            <person name="Gevers D."/>
            <person name="Strauss J."/>
            <person name="Ambrose C."/>
            <person name="Allen-Vercoe E."/>
            <person name="Young S.K."/>
            <person name="Zeng Q."/>
            <person name="Gargeya S."/>
            <person name="Fitzgerald M."/>
            <person name="Haas B."/>
            <person name="Abouelleil A."/>
            <person name="Alvarado L."/>
            <person name="Arachchi H.M."/>
            <person name="Berlin A."/>
            <person name="Brown A."/>
            <person name="Chapman S.B."/>
            <person name="Chen Z."/>
            <person name="Dunbar C."/>
            <person name="Freedman E."/>
            <person name="Gearin G."/>
            <person name="Goldberg J."/>
            <person name="Griggs A."/>
            <person name="Gujja S."/>
            <person name="Heiman D."/>
            <person name="Howarth C."/>
            <person name="Larson L."/>
            <person name="Lui A."/>
            <person name="MacDonald P.J."/>
            <person name="Montmayeur A."/>
            <person name="Murphy C."/>
            <person name="Neiman D."/>
            <person name="Pearson M."/>
            <person name="Priest M."/>
            <person name="Roberts A."/>
            <person name="Saif S."/>
            <person name="Shea T."/>
            <person name="Shenoy N."/>
            <person name="Sisk P."/>
            <person name="Stolte C."/>
            <person name="Sykes S."/>
            <person name="Wortman J."/>
            <person name="Nusbaum C."/>
            <person name="Birren B."/>
        </authorList>
    </citation>
    <scope>NUCLEOTIDE SEQUENCE [LARGE SCALE GENOMIC DNA]</scope>
    <source>
        <strain evidence="2 3">4_1_13</strain>
    </source>
</reference>
<keyword evidence="1" id="KW-0812">Transmembrane</keyword>
<dbReference type="EMBL" id="ACDE02000019">
    <property type="protein sequence ID" value="EEO40583.1"/>
    <property type="molecule type" value="Genomic_DNA"/>
</dbReference>
<proteinExistence type="predicted"/>
<comment type="caution">
    <text evidence="2">The sequence shown here is derived from an EMBL/GenBank/DDBJ whole genome shotgun (WGS) entry which is preliminary data.</text>
</comment>
<evidence type="ECO:0000256" key="1">
    <source>
        <dbReference type="SAM" id="Phobius"/>
    </source>
</evidence>
<feature type="transmembrane region" description="Helical" evidence="1">
    <location>
        <begin position="12"/>
        <end position="33"/>
    </location>
</feature>
<organism evidence="2 3">
    <name type="scientific">Fusobacterium vincentii 4_1_13</name>
    <dbReference type="NCBI Taxonomy" id="469606"/>
    <lineage>
        <taxon>Bacteria</taxon>
        <taxon>Fusobacteriati</taxon>
        <taxon>Fusobacteriota</taxon>
        <taxon>Fusobacteriia</taxon>
        <taxon>Fusobacteriales</taxon>
        <taxon>Fusobacteriaceae</taxon>
        <taxon>Fusobacterium</taxon>
    </lineage>
</organism>